<dbReference type="Gene3D" id="2.20.70.10">
    <property type="match status" value="2"/>
</dbReference>
<dbReference type="EMBL" id="KI913975">
    <property type="protein sequence ID" value="ETV96868.1"/>
    <property type="molecule type" value="Genomic_DNA"/>
</dbReference>
<dbReference type="CDD" id="cd00201">
    <property type="entry name" value="WW"/>
    <property type="match status" value="2"/>
</dbReference>
<dbReference type="InterPro" id="IPR001202">
    <property type="entry name" value="WW_dom"/>
</dbReference>
<dbReference type="PROSITE" id="PS50020">
    <property type="entry name" value="WW_DOMAIN_2"/>
    <property type="match status" value="2"/>
</dbReference>
<dbReference type="Pfam" id="PF00397">
    <property type="entry name" value="WW"/>
    <property type="match status" value="1"/>
</dbReference>
<dbReference type="GeneID" id="20087198"/>
<proteinExistence type="predicted"/>
<feature type="domain" description="WW" evidence="1">
    <location>
        <begin position="759"/>
        <end position="792"/>
    </location>
</feature>
<accession>A0A024TS80</accession>
<dbReference type="SMART" id="SM00456">
    <property type="entry name" value="WW"/>
    <property type="match status" value="2"/>
</dbReference>
<dbReference type="InterPro" id="IPR036020">
    <property type="entry name" value="WW_dom_sf"/>
</dbReference>
<dbReference type="AlphaFoldDB" id="A0A024TS80"/>
<dbReference type="OrthoDB" id="206948at2759"/>
<gene>
    <name evidence="2" type="ORF">H310_10148</name>
</gene>
<dbReference type="RefSeq" id="XP_008874645.1">
    <property type="nucleotide sequence ID" value="XM_008876423.1"/>
</dbReference>
<feature type="domain" description="WW" evidence="1">
    <location>
        <begin position="792"/>
        <end position="825"/>
    </location>
</feature>
<name>A0A024TS80_9STRA</name>
<protein>
    <recommendedName>
        <fullName evidence="1">WW domain-containing protein</fullName>
    </recommendedName>
</protein>
<evidence type="ECO:0000313" key="2">
    <source>
        <dbReference type="EMBL" id="ETV96868.1"/>
    </source>
</evidence>
<sequence>MQQDATKERTAGKRKAGAKAAQLSPLVLPKGHASACEDNNVLAEHHEFFQRLCSSSDTMPSLPHPSIALSSALMEDGSAYWRRVALRVVHHLKADEVVRQPCVHAAQLLLVFYLSCDAWYGPILILEGVVPILLREFFRCRAALESSGDVGAVHGAGMDAADSPRRRLPGLVDDAPRPPAHHCLDVSVDWFRYTHRALCVDLIHHDQINFVLPLGAQTMLCLLRNTTLPQTEVDEYDDRNPTPAAPPTAQLSLPSNIFAFGPVVRSKQHHIAPRNSPQHDRDATKMAALVANDLSYYLYLVVRTLVCLVHGARGLERRRLLSEGAAHVLAVVAAPLPPNQANSVMNGLPAIRRTQHRYPPHLARLLDLSSIQRMARAGLASISMDELRRVSATPSSQLTSSLGECRASVDAVIAHRLDALERHRADVRRRQAADACFRNPANLYEARLGSATALASATKPLHERHRGNHMTKAQVVQWTRRADAVTRHLLHSLAVLHEAAAMESHKQSSLKQWLAQKDQERMTAAAAATVVARQRRELELMTREDKPPETEVDRRARLQAKAQQLAQWEAETRIANAAQVRRVLEAKAEHLARLAMTHEDRYIPRAVHTAQELEAAAVAAEAARVAALRVQVRERVVREVEERLMREEDALARQVRRHLWDQEEASFRRQRGQEAAEARQMRQEDVHMHNLWPLIDAADEERQFQAKLAKKKADRAAARRQRRLIEHPELYAKEWEAVDDGSARYFRNIVTGDVQWTNPCVTPSWNPVVDDQGRTYYVHSTTGESVWTLPTEPHEHAWDEFYTDDGIAYYVHRTTGESVWKIPGEWSP</sequence>
<evidence type="ECO:0000259" key="1">
    <source>
        <dbReference type="PROSITE" id="PS50020"/>
    </source>
</evidence>
<dbReference type="SUPFAM" id="SSF51045">
    <property type="entry name" value="WW domain"/>
    <property type="match status" value="2"/>
</dbReference>
<organism evidence="2">
    <name type="scientific">Aphanomyces invadans</name>
    <dbReference type="NCBI Taxonomy" id="157072"/>
    <lineage>
        <taxon>Eukaryota</taxon>
        <taxon>Sar</taxon>
        <taxon>Stramenopiles</taxon>
        <taxon>Oomycota</taxon>
        <taxon>Saprolegniomycetes</taxon>
        <taxon>Saprolegniales</taxon>
        <taxon>Verrucalvaceae</taxon>
        <taxon>Aphanomyces</taxon>
    </lineage>
</organism>
<reference evidence="2" key="1">
    <citation type="submission" date="2013-12" db="EMBL/GenBank/DDBJ databases">
        <title>The Genome Sequence of Aphanomyces invadans NJM9701.</title>
        <authorList>
            <consortium name="The Broad Institute Genomics Platform"/>
            <person name="Russ C."/>
            <person name="Tyler B."/>
            <person name="van West P."/>
            <person name="Dieguez-Uribeondo J."/>
            <person name="Young S.K."/>
            <person name="Zeng Q."/>
            <person name="Gargeya S."/>
            <person name="Fitzgerald M."/>
            <person name="Abouelleil A."/>
            <person name="Alvarado L."/>
            <person name="Chapman S.B."/>
            <person name="Gainer-Dewar J."/>
            <person name="Goldberg J."/>
            <person name="Griggs A."/>
            <person name="Gujja S."/>
            <person name="Hansen M."/>
            <person name="Howarth C."/>
            <person name="Imamovic A."/>
            <person name="Ireland A."/>
            <person name="Larimer J."/>
            <person name="McCowan C."/>
            <person name="Murphy C."/>
            <person name="Pearson M."/>
            <person name="Poon T.W."/>
            <person name="Priest M."/>
            <person name="Roberts A."/>
            <person name="Saif S."/>
            <person name="Shea T."/>
            <person name="Sykes S."/>
            <person name="Wortman J."/>
            <person name="Nusbaum C."/>
            <person name="Birren B."/>
        </authorList>
    </citation>
    <scope>NUCLEOTIDE SEQUENCE [LARGE SCALE GENOMIC DNA]</scope>
    <source>
        <strain evidence="2">NJM9701</strain>
    </source>
</reference>
<dbReference type="VEuPathDB" id="FungiDB:H310_10148"/>
<dbReference type="STRING" id="157072.A0A024TS80"/>